<dbReference type="RefSeq" id="WP_343912600.1">
    <property type="nucleotide sequence ID" value="NZ_BAAAGE010000002.1"/>
</dbReference>
<keyword evidence="2" id="KW-1185">Reference proteome</keyword>
<comment type="caution">
    <text evidence="1">The sequence shown here is derived from an EMBL/GenBank/DDBJ whole genome shotgun (WGS) entry which is preliminary data.</text>
</comment>
<dbReference type="EMBL" id="BAAAGE010000002">
    <property type="protein sequence ID" value="GAA0722294.1"/>
    <property type="molecule type" value="Genomic_DNA"/>
</dbReference>
<evidence type="ECO:0000313" key="2">
    <source>
        <dbReference type="Proteomes" id="UP001501758"/>
    </source>
</evidence>
<sequence length="183" mass="21601">MRYLIVLLIIVFSCKEKKSKNISSIDDKTSKDIRIDTISSYKQIDTIIHTIKNDTLIFKLSDKVLYFSDKVENRWKKIQVKKLENGVITNVSTPKELSYEKSDISDFSPNQKYLLLHAIEKGELSDGNSVEEIEKYNCMFLDIQNIKLSDKYEDLFCSGEWKDQDKWMVDEEETYRLEEIFKN</sequence>
<protein>
    <submittedName>
        <fullName evidence="1">Uncharacterized protein</fullName>
    </submittedName>
</protein>
<reference evidence="1 2" key="1">
    <citation type="journal article" date="2019" name="Int. J. Syst. Evol. Microbiol.">
        <title>The Global Catalogue of Microorganisms (GCM) 10K type strain sequencing project: providing services to taxonomists for standard genome sequencing and annotation.</title>
        <authorList>
            <consortium name="The Broad Institute Genomics Platform"/>
            <consortium name="The Broad Institute Genome Sequencing Center for Infectious Disease"/>
            <person name="Wu L."/>
            <person name="Ma J."/>
        </authorList>
    </citation>
    <scope>NUCLEOTIDE SEQUENCE [LARGE SCALE GENOMIC DNA]</scope>
    <source>
        <strain evidence="1 2">JCM 15974</strain>
    </source>
</reference>
<gene>
    <name evidence="1" type="ORF">GCM10009430_24560</name>
</gene>
<organism evidence="1 2">
    <name type="scientific">Aquimarina litoralis</name>
    <dbReference type="NCBI Taxonomy" id="584605"/>
    <lineage>
        <taxon>Bacteria</taxon>
        <taxon>Pseudomonadati</taxon>
        <taxon>Bacteroidota</taxon>
        <taxon>Flavobacteriia</taxon>
        <taxon>Flavobacteriales</taxon>
        <taxon>Flavobacteriaceae</taxon>
        <taxon>Aquimarina</taxon>
    </lineage>
</organism>
<proteinExistence type="predicted"/>
<name>A0ABN1IVN1_9FLAO</name>
<evidence type="ECO:0000313" key="1">
    <source>
        <dbReference type="EMBL" id="GAA0722294.1"/>
    </source>
</evidence>
<accession>A0ABN1IVN1</accession>
<dbReference type="Proteomes" id="UP001501758">
    <property type="component" value="Unassembled WGS sequence"/>
</dbReference>